<dbReference type="HOGENOM" id="CLU_871169_0_0_6"/>
<feature type="domain" description="Crocagin biosynthetic protein CgnE/B" evidence="1">
    <location>
        <begin position="217"/>
        <end position="302"/>
    </location>
</feature>
<dbReference type="InterPro" id="IPR058799">
    <property type="entry name" value="CgnE_B"/>
</dbReference>
<protein>
    <recommendedName>
        <fullName evidence="1">Crocagin biosynthetic protein CgnE/B domain-containing protein</fullName>
    </recommendedName>
</protein>
<evidence type="ECO:0000259" key="1">
    <source>
        <dbReference type="Pfam" id="PF26231"/>
    </source>
</evidence>
<dbReference type="KEGG" id="pprc:PFLCHA0_c16390"/>
<evidence type="ECO:0000313" key="2">
    <source>
        <dbReference type="EMBL" id="AGL83427.1"/>
    </source>
</evidence>
<dbReference type="RefSeq" id="WP_015634612.1">
    <property type="nucleotide sequence ID" value="NC_021237.1"/>
</dbReference>
<accession>A0A2C9EIE9</accession>
<dbReference type="GeneID" id="57474622"/>
<dbReference type="AlphaFoldDB" id="A0A2C9EIE9"/>
<dbReference type="SUPFAM" id="SSF144052">
    <property type="entry name" value="Thermophilic metalloprotease-like"/>
    <property type="match status" value="1"/>
</dbReference>
<dbReference type="Proteomes" id="UP000013940">
    <property type="component" value="Chromosome"/>
</dbReference>
<reference evidence="3" key="1">
    <citation type="journal article" date="2014" name="Genome Announc.">
        <title>Full-genome sequence of the plant growth-promoting bacterium Pseudomonas protegens CHA0.</title>
        <authorList>
            <person name="Jousset A."/>
            <person name="Schuldes J."/>
            <person name="Keel C."/>
            <person name="Maurhofer M."/>
            <person name="Daniel R."/>
            <person name="Scheu S."/>
            <person name="Thuermer A."/>
        </authorList>
    </citation>
    <scope>NUCLEOTIDE SEQUENCE [LARGE SCALE GENOMIC DNA]</scope>
    <source>
        <strain evidence="3">DSM 19095 / LMG 27888 / CFBP 6595 / CHA0</strain>
    </source>
</reference>
<dbReference type="EMBL" id="CP003190">
    <property type="protein sequence ID" value="AGL83427.1"/>
    <property type="molecule type" value="Genomic_DNA"/>
</dbReference>
<proteinExistence type="predicted"/>
<organism evidence="2 3">
    <name type="scientific">Pseudomonas protegens (strain DSM 19095 / LMG 27888 / CFBP 6595 / CHA0)</name>
    <dbReference type="NCBI Taxonomy" id="1124983"/>
    <lineage>
        <taxon>Bacteria</taxon>
        <taxon>Pseudomonadati</taxon>
        <taxon>Pseudomonadota</taxon>
        <taxon>Gammaproteobacteria</taxon>
        <taxon>Pseudomonadales</taxon>
        <taxon>Pseudomonadaceae</taxon>
        <taxon>Pseudomonas</taxon>
    </lineage>
</organism>
<name>A0A2C9EIE9_PSEPH</name>
<evidence type="ECO:0000313" key="3">
    <source>
        <dbReference type="Proteomes" id="UP000013940"/>
    </source>
</evidence>
<dbReference type="Pfam" id="PF26231">
    <property type="entry name" value="CgnE_B"/>
    <property type="match status" value="1"/>
</dbReference>
<sequence>MDQTRAIRHFLYYLERHPALSGAQPSRVVIGHTAEYQAMVSAILEQSRQATPLTVSALRLDQEPAATLAQAIIDCDLYIFFYDSSTLPQPRPDGPEFLRPLHGLMAEHWKKSLLFKDYGEYFYDTFSVEPQRIADLNATLIRRLSQATTLSFSDLQGSYFEAPLNSVKKWTDINGVGNYDLAPGEIATHSDAINGHVKFLGTFLSTIPFARKYGVLKAPLELWIENSSISRVATEVPGLANDFNKYLDANPSNRRIEELGIGTNEGIRSLYGRNSGFEERHCGLHLGLGGGAKGSHHLDLIFSSGVLAVDNKPVFDGQFAF</sequence>
<gene>
    <name evidence="2" type="ORF">PFLCHA0_c16390</name>
</gene>
<dbReference type="eggNOG" id="COG2309">
    <property type="taxonomic scope" value="Bacteria"/>
</dbReference>